<comment type="caution">
    <text evidence="1">The sequence shown here is derived from an EMBL/GenBank/DDBJ whole genome shotgun (WGS) entry which is preliminary data.</text>
</comment>
<keyword evidence="2" id="KW-1185">Reference proteome</keyword>
<sequence>MDGVLEMLKMELDACESTQVKHNEVMQMGDKLWYMESLRGVTLYQVENRYMDQLL</sequence>
<organism evidence="1 2">
    <name type="scientific">Brassica rapa subsp. trilocularis</name>
    <dbReference type="NCBI Taxonomy" id="1813537"/>
    <lineage>
        <taxon>Eukaryota</taxon>
        <taxon>Viridiplantae</taxon>
        <taxon>Streptophyta</taxon>
        <taxon>Embryophyta</taxon>
        <taxon>Tracheophyta</taxon>
        <taxon>Spermatophyta</taxon>
        <taxon>Magnoliopsida</taxon>
        <taxon>eudicotyledons</taxon>
        <taxon>Gunneridae</taxon>
        <taxon>Pentapetalae</taxon>
        <taxon>rosids</taxon>
        <taxon>malvids</taxon>
        <taxon>Brassicales</taxon>
        <taxon>Brassicaceae</taxon>
        <taxon>Brassiceae</taxon>
        <taxon>Brassica</taxon>
    </lineage>
</organism>
<evidence type="ECO:0000313" key="1">
    <source>
        <dbReference type="EMBL" id="KAG5393032.1"/>
    </source>
</evidence>
<feature type="non-terminal residue" evidence="1">
    <location>
        <position position="55"/>
    </location>
</feature>
<reference evidence="1 2" key="1">
    <citation type="submission" date="2021-03" db="EMBL/GenBank/DDBJ databases">
        <authorList>
            <person name="King G.J."/>
            <person name="Bancroft I."/>
            <person name="Baten A."/>
            <person name="Bloomfield J."/>
            <person name="Borpatragohain P."/>
            <person name="He Z."/>
            <person name="Irish N."/>
            <person name="Irwin J."/>
            <person name="Liu K."/>
            <person name="Mauleon R.P."/>
            <person name="Moore J."/>
            <person name="Morris R."/>
            <person name="Ostergaard L."/>
            <person name="Wang B."/>
            <person name="Wells R."/>
        </authorList>
    </citation>
    <scope>NUCLEOTIDE SEQUENCE [LARGE SCALE GENOMIC DNA]</scope>
    <source>
        <strain evidence="1">R-o-18</strain>
        <tissue evidence="1">Leaf</tissue>
    </source>
</reference>
<protein>
    <recommendedName>
        <fullName evidence="3">K-box domain-containing protein</fullName>
    </recommendedName>
</protein>
<dbReference type="EMBL" id="JADBGQ010000006">
    <property type="protein sequence ID" value="KAG5393032.1"/>
    <property type="molecule type" value="Genomic_DNA"/>
</dbReference>
<evidence type="ECO:0008006" key="3">
    <source>
        <dbReference type="Google" id="ProtNLM"/>
    </source>
</evidence>
<name>A0ABQ7M2J1_BRACM</name>
<dbReference type="Proteomes" id="UP000823674">
    <property type="component" value="Chromosome A06"/>
</dbReference>
<accession>A0ABQ7M2J1</accession>
<proteinExistence type="predicted"/>
<evidence type="ECO:0000313" key="2">
    <source>
        <dbReference type="Proteomes" id="UP000823674"/>
    </source>
</evidence>
<gene>
    <name evidence="1" type="primary">A06p021470.1_BraROA</name>
    <name evidence="1" type="ORF">IGI04_022995</name>
</gene>